<dbReference type="AlphaFoldDB" id="A0AAD9ZY11"/>
<accession>A0AAD9ZY11</accession>
<dbReference type="PANTHER" id="PTHR46890:SF50">
    <property type="entry name" value="RNA-DIRECTED DNA POLYMERASE, EUKARYOTA, REVERSE TRANSCRIPTASE ZINC-BINDING DOMAIN PROTEIN-RELATED"/>
    <property type="match status" value="1"/>
</dbReference>
<dbReference type="Proteomes" id="UP001281410">
    <property type="component" value="Unassembled WGS sequence"/>
</dbReference>
<name>A0AAD9ZY11_9ROSI</name>
<protein>
    <recommendedName>
        <fullName evidence="3">Reverse transcriptase domain-containing protein</fullName>
    </recommendedName>
</protein>
<evidence type="ECO:0000313" key="2">
    <source>
        <dbReference type="Proteomes" id="UP001281410"/>
    </source>
</evidence>
<dbReference type="EMBL" id="JANJYJ010000008">
    <property type="protein sequence ID" value="KAK3195320.1"/>
    <property type="molecule type" value="Genomic_DNA"/>
</dbReference>
<dbReference type="PANTHER" id="PTHR46890">
    <property type="entry name" value="NON-LTR RETROLELEMENT REVERSE TRANSCRIPTASE-LIKE PROTEIN-RELATED"/>
    <property type="match status" value="1"/>
</dbReference>
<reference evidence="1" key="1">
    <citation type="journal article" date="2023" name="Plant J.">
        <title>Genome sequences and population genomics provide insights into the demographic history, inbreeding, and mutation load of two 'living fossil' tree species of Dipteronia.</title>
        <authorList>
            <person name="Feng Y."/>
            <person name="Comes H.P."/>
            <person name="Chen J."/>
            <person name="Zhu S."/>
            <person name="Lu R."/>
            <person name="Zhang X."/>
            <person name="Li P."/>
            <person name="Qiu J."/>
            <person name="Olsen K.M."/>
            <person name="Qiu Y."/>
        </authorList>
    </citation>
    <scope>NUCLEOTIDE SEQUENCE</scope>
    <source>
        <strain evidence="1">NBL</strain>
    </source>
</reference>
<dbReference type="InterPro" id="IPR052343">
    <property type="entry name" value="Retrotransposon-Effector_Assoc"/>
</dbReference>
<proteinExistence type="predicted"/>
<keyword evidence="2" id="KW-1185">Reference proteome</keyword>
<evidence type="ECO:0000313" key="1">
    <source>
        <dbReference type="EMBL" id="KAK3195320.1"/>
    </source>
</evidence>
<organism evidence="1 2">
    <name type="scientific">Dipteronia sinensis</name>
    <dbReference type="NCBI Taxonomy" id="43782"/>
    <lineage>
        <taxon>Eukaryota</taxon>
        <taxon>Viridiplantae</taxon>
        <taxon>Streptophyta</taxon>
        <taxon>Embryophyta</taxon>
        <taxon>Tracheophyta</taxon>
        <taxon>Spermatophyta</taxon>
        <taxon>Magnoliopsida</taxon>
        <taxon>eudicotyledons</taxon>
        <taxon>Gunneridae</taxon>
        <taxon>Pentapetalae</taxon>
        <taxon>rosids</taxon>
        <taxon>malvids</taxon>
        <taxon>Sapindales</taxon>
        <taxon>Sapindaceae</taxon>
        <taxon>Hippocastanoideae</taxon>
        <taxon>Acereae</taxon>
        <taxon>Dipteronia</taxon>
    </lineage>
</organism>
<evidence type="ECO:0008006" key="3">
    <source>
        <dbReference type="Google" id="ProtNLM"/>
    </source>
</evidence>
<comment type="caution">
    <text evidence="1">The sequence shown here is derived from an EMBL/GenBank/DDBJ whole genome shotgun (WGS) entry which is preliminary data.</text>
</comment>
<sequence>MEEVMEAVKSCDGNKAPGPDGLNLNFIKVNWDVIKEDVLSFFRKFYKNGSKIKELNNTFLALILKISKPQNMGDYRPISLVGAMYKVLAKVLANRIKKVMESIIEENQMVFIKNR</sequence>
<gene>
    <name evidence="1" type="ORF">Dsin_026630</name>
</gene>